<sequence>MAASQRVRSRTPAPQRSILPSVPGIPAGAAVLIAVASTFLGFLIDAKSEGGDLTGTFAALYVAGCVAAVSAVRYRGLFTTMVLPPLLLFIAVPLAYQQLTGRASTSGKDILLNLAIPLVDRFPTMMLATALVLVIGGLRIHLHRRAEAQERGDEAKRGTSWGRDSSADRPRKGSVKSKSKGKPAKATRSPDAPLKRRPRQPKPTPEPVVDISDQKTDKYEPPRPGGRRPSDEVADKPPRVAAKGRPREGRPAARNGRPPAAAARGQNNAAPSAQNDAAPRGQNAAAPRGQSKAAPSAQNNTAPRGQNNATARAQNKPVPRAENEPQRGGRGRGEAPPHPRPNVRYRDPQRAERRKPEKR</sequence>
<keyword evidence="2" id="KW-0472">Membrane</keyword>
<dbReference type="InterPro" id="IPR046672">
    <property type="entry name" value="DUF6542"/>
</dbReference>
<accession>A0A931I934</accession>
<feature type="compositionally biased region" description="Basic and acidic residues" evidence="1">
    <location>
        <begin position="212"/>
        <end position="221"/>
    </location>
</feature>
<feature type="compositionally biased region" description="Basic and acidic residues" evidence="1">
    <location>
        <begin position="146"/>
        <end position="157"/>
    </location>
</feature>
<dbReference type="RefSeq" id="WP_196148281.1">
    <property type="nucleotide sequence ID" value="NZ_JADMLG010000002.1"/>
</dbReference>
<feature type="region of interest" description="Disordered" evidence="1">
    <location>
        <begin position="146"/>
        <end position="359"/>
    </location>
</feature>
<feature type="compositionally biased region" description="Basic and acidic residues" evidence="1">
    <location>
        <begin position="228"/>
        <end position="238"/>
    </location>
</feature>
<feature type="compositionally biased region" description="Basic and acidic residues" evidence="1">
    <location>
        <begin position="319"/>
        <end position="337"/>
    </location>
</feature>
<dbReference type="Pfam" id="PF20177">
    <property type="entry name" value="DUF6542"/>
    <property type="match status" value="1"/>
</dbReference>
<evidence type="ECO:0000256" key="2">
    <source>
        <dbReference type="SAM" id="Phobius"/>
    </source>
</evidence>
<evidence type="ECO:0000313" key="5">
    <source>
        <dbReference type="Proteomes" id="UP000655751"/>
    </source>
</evidence>
<feature type="compositionally biased region" description="Low complexity" evidence="1">
    <location>
        <begin position="252"/>
        <end position="273"/>
    </location>
</feature>
<dbReference type="EMBL" id="JADMLG010000002">
    <property type="protein sequence ID" value="MBH0775982.1"/>
    <property type="molecule type" value="Genomic_DNA"/>
</dbReference>
<feature type="compositionally biased region" description="Basic and acidic residues" evidence="1">
    <location>
        <begin position="344"/>
        <end position="359"/>
    </location>
</feature>
<keyword evidence="2" id="KW-0812">Transmembrane</keyword>
<evidence type="ECO:0000313" key="4">
    <source>
        <dbReference type="EMBL" id="MBH0775982.1"/>
    </source>
</evidence>
<proteinExistence type="predicted"/>
<feature type="compositionally biased region" description="Basic residues" evidence="1">
    <location>
        <begin position="172"/>
        <end position="185"/>
    </location>
</feature>
<comment type="caution">
    <text evidence="4">The sequence shown here is derived from an EMBL/GenBank/DDBJ whole genome shotgun (WGS) entry which is preliminary data.</text>
</comment>
<feature type="transmembrane region" description="Helical" evidence="2">
    <location>
        <begin position="21"/>
        <end position="44"/>
    </location>
</feature>
<feature type="transmembrane region" description="Helical" evidence="2">
    <location>
        <begin position="50"/>
        <end position="69"/>
    </location>
</feature>
<keyword evidence="2" id="KW-1133">Transmembrane helix</keyword>
<feature type="compositionally biased region" description="Polar residues" evidence="1">
    <location>
        <begin position="296"/>
        <end position="313"/>
    </location>
</feature>
<dbReference type="AlphaFoldDB" id="A0A931I934"/>
<gene>
    <name evidence="4" type="ORF">IT779_06745</name>
</gene>
<organism evidence="4 5">
    <name type="scientific">Nocardia bovistercoris</name>
    <dbReference type="NCBI Taxonomy" id="2785916"/>
    <lineage>
        <taxon>Bacteria</taxon>
        <taxon>Bacillati</taxon>
        <taxon>Actinomycetota</taxon>
        <taxon>Actinomycetes</taxon>
        <taxon>Mycobacteriales</taxon>
        <taxon>Nocardiaceae</taxon>
        <taxon>Nocardia</taxon>
    </lineage>
</organism>
<name>A0A931I934_9NOCA</name>
<keyword evidence="5" id="KW-1185">Reference proteome</keyword>
<protein>
    <recommendedName>
        <fullName evidence="3">DUF6542 domain-containing protein</fullName>
    </recommendedName>
</protein>
<feature type="transmembrane region" description="Helical" evidence="2">
    <location>
        <begin position="122"/>
        <end position="142"/>
    </location>
</feature>
<dbReference type="Proteomes" id="UP000655751">
    <property type="component" value="Unassembled WGS sequence"/>
</dbReference>
<feature type="domain" description="DUF6542" evidence="3">
    <location>
        <begin position="24"/>
        <end position="145"/>
    </location>
</feature>
<reference evidence="4" key="1">
    <citation type="submission" date="2020-11" db="EMBL/GenBank/DDBJ databases">
        <title>Nocardia NEAU-351.nov., a novel actinomycete isolated from the cow dung.</title>
        <authorList>
            <person name="Zhang X."/>
        </authorList>
    </citation>
    <scope>NUCLEOTIDE SEQUENCE</scope>
    <source>
        <strain evidence="4">NEAU-351</strain>
    </source>
</reference>
<evidence type="ECO:0000259" key="3">
    <source>
        <dbReference type="Pfam" id="PF20177"/>
    </source>
</evidence>
<evidence type="ECO:0000256" key="1">
    <source>
        <dbReference type="SAM" id="MobiDB-lite"/>
    </source>
</evidence>
<feature type="transmembrane region" description="Helical" evidence="2">
    <location>
        <begin position="76"/>
        <end position="96"/>
    </location>
</feature>